<sequence length="80" mass="8791">LSILRTTVMTTDSGLQADIDGGVNMMTDDGGPKIFENICGPMMMVSNKHDEWVDNTSKDYIDSKIDVMGSSPGERYVATW</sequence>
<gene>
    <name evidence="1" type="ORF">AMORRO_LOCUS16071</name>
</gene>
<accession>A0A9N9NUY1</accession>
<feature type="non-terminal residue" evidence="1">
    <location>
        <position position="80"/>
    </location>
</feature>
<feature type="non-terminal residue" evidence="1">
    <location>
        <position position="1"/>
    </location>
</feature>
<evidence type="ECO:0000313" key="2">
    <source>
        <dbReference type="Proteomes" id="UP000789342"/>
    </source>
</evidence>
<comment type="caution">
    <text evidence="1">The sequence shown here is derived from an EMBL/GenBank/DDBJ whole genome shotgun (WGS) entry which is preliminary data.</text>
</comment>
<protein>
    <submittedName>
        <fullName evidence="1">18897_t:CDS:1</fullName>
    </submittedName>
</protein>
<dbReference type="AlphaFoldDB" id="A0A9N9NUY1"/>
<keyword evidence="2" id="KW-1185">Reference proteome</keyword>
<organism evidence="1 2">
    <name type="scientific">Acaulospora morrowiae</name>
    <dbReference type="NCBI Taxonomy" id="94023"/>
    <lineage>
        <taxon>Eukaryota</taxon>
        <taxon>Fungi</taxon>
        <taxon>Fungi incertae sedis</taxon>
        <taxon>Mucoromycota</taxon>
        <taxon>Glomeromycotina</taxon>
        <taxon>Glomeromycetes</taxon>
        <taxon>Diversisporales</taxon>
        <taxon>Acaulosporaceae</taxon>
        <taxon>Acaulospora</taxon>
    </lineage>
</organism>
<name>A0A9N9NUY1_9GLOM</name>
<dbReference type="EMBL" id="CAJVPV010041971">
    <property type="protein sequence ID" value="CAG8763095.1"/>
    <property type="molecule type" value="Genomic_DNA"/>
</dbReference>
<evidence type="ECO:0000313" key="1">
    <source>
        <dbReference type="EMBL" id="CAG8763095.1"/>
    </source>
</evidence>
<reference evidence="1" key="1">
    <citation type="submission" date="2021-06" db="EMBL/GenBank/DDBJ databases">
        <authorList>
            <person name="Kallberg Y."/>
            <person name="Tangrot J."/>
            <person name="Rosling A."/>
        </authorList>
    </citation>
    <scope>NUCLEOTIDE SEQUENCE</scope>
    <source>
        <strain evidence="1">CL551</strain>
    </source>
</reference>
<proteinExistence type="predicted"/>
<dbReference type="Proteomes" id="UP000789342">
    <property type="component" value="Unassembled WGS sequence"/>
</dbReference>